<accession>A0A8S5TEH8</accession>
<organism evidence="2">
    <name type="scientific">Siphoviridae sp. ctJ0s2</name>
    <dbReference type="NCBI Taxonomy" id="2827834"/>
    <lineage>
        <taxon>Viruses</taxon>
        <taxon>Duplodnaviria</taxon>
        <taxon>Heunggongvirae</taxon>
        <taxon>Uroviricota</taxon>
        <taxon>Caudoviricetes</taxon>
    </lineage>
</organism>
<evidence type="ECO:0000256" key="1">
    <source>
        <dbReference type="SAM" id="MobiDB-lite"/>
    </source>
</evidence>
<feature type="compositionally biased region" description="Basic and acidic residues" evidence="1">
    <location>
        <begin position="112"/>
        <end position="140"/>
    </location>
</feature>
<feature type="region of interest" description="Disordered" evidence="1">
    <location>
        <begin position="1"/>
        <end position="23"/>
    </location>
</feature>
<dbReference type="EMBL" id="BK032813">
    <property type="protein sequence ID" value="DAF61552.1"/>
    <property type="molecule type" value="Genomic_DNA"/>
</dbReference>
<feature type="compositionally biased region" description="Basic and acidic residues" evidence="1">
    <location>
        <begin position="72"/>
        <end position="86"/>
    </location>
</feature>
<sequence length="294" mass="32495">MEAGDDTEDEGRRDKRQQTEQEALQKWRACDELPSASEHHLVAAACHIFGALGELGSKARTFELCGSFEARAHPARQDDRRRDARSPKLFAESQGQRSDVGLRCEVSGLPWPRDERGNRRDIEDAPTSSRDEARQEELRQSRQRSNVYSQQVSVVLEGALGKAPLSAQPRIIDKVVDWETKALHVGEERGGCIGLSEVLREDVDGDVMGLLQLRLESEQAHLTASDKDKVAPQGGMQAGISFSEPTGSPRDEGGLSVIHTMVKRGFCAPQSSLLFALKMGRPAREINQLLYKAL</sequence>
<evidence type="ECO:0000313" key="2">
    <source>
        <dbReference type="EMBL" id="DAF61552.1"/>
    </source>
</evidence>
<feature type="region of interest" description="Disordered" evidence="1">
    <location>
        <begin position="223"/>
        <end position="253"/>
    </location>
</feature>
<proteinExistence type="predicted"/>
<feature type="region of interest" description="Disordered" evidence="1">
    <location>
        <begin position="72"/>
        <end position="145"/>
    </location>
</feature>
<reference evidence="2" key="1">
    <citation type="journal article" date="2021" name="Proc. Natl. Acad. Sci. U.S.A.">
        <title>A Catalog of Tens of Thousands of Viruses from Human Metagenomes Reveals Hidden Associations with Chronic Diseases.</title>
        <authorList>
            <person name="Tisza M.J."/>
            <person name="Buck C.B."/>
        </authorList>
    </citation>
    <scope>NUCLEOTIDE SEQUENCE</scope>
    <source>
        <strain evidence="2">CtJ0s2</strain>
    </source>
</reference>
<feature type="compositionally biased region" description="Basic and acidic residues" evidence="1">
    <location>
        <begin position="10"/>
        <end position="23"/>
    </location>
</feature>
<name>A0A8S5TEH8_9CAUD</name>
<protein>
    <submittedName>
        <fullName evidence="2">Uncharacterized protein</fullName>
    </submittedName>
</protein>